<accession>A0A5C1A593</accession>
<dbReference type="Proteomes" id="UP000324974">
    <property type="component" value="Chromosome"/>
</dbReference>
<feature type="chain" id="PRO_5023048922" evidence="1">
    <location>
        <begin position="25"/>
        <end position="491"/>
    </location>
</feature>
<proteinExistence type="predicted"/>
<feature type="signal peptide" evidence="1">
    <location>
        <begin position="1"/>
        <end position="24"/>
    </location>
</feature>
<evidence type="ECO:0000313" key="3">
    <source>
        <dbReference type="Proteomes" id="UP000324974"/>
    </source>
</evidence>
<gene>
    <name evidence="2" type="ORF">PX52LOC_01163</name>
</gene>
<dbReference type="Pfam" id="PF07585">
    <property type="entry name" value="BBP7"/>
    <property type="match status" value="1"/>
</dbReference>
<evidence type="ECO:0000313" key="2">
    <source>
        <dbReference type="EMBL" id="QEL14291.1"/>
    </source>
</evidence>
<name>A0A5C1A593_9BACT</name>
<organism evidence="2 3">
    <name type="scientific">Limnoglobus roseus</name>
    <dbReference type="NCBI Taxonomy" id="2598579"/>
    <lineage>
        <taxon>Bacteria</taxon>
        <taxon>Pseudomonadati</taxon>
        <taxon>Planctomycetota</taxon>
        <taxon>Planctomycetia</taxon>
        <taxon>Gemmatales</taxon>
        <taxon>Gemmataceae</taxon>
        <taxon>Limnoglobus</taxon>
    </lineage>
</organism>
<keyword evidence="3" id="KW-1185">Reference proteome</keyword>
<reference evidence="3" key="1">
    <citation type="submission" date="2019-08" db="EMBL/GenBank/DDBJ databases">
        <title>Limnoglobus roseus gen. nov., sp. nov., a novel freshwater planctomycete with a giant genome from the family Gemmataceae.</title>
        <authorList>
            <person name="Kulichevskaya I.S."/>
            <person name="Naumoff D.G."/>
            <person name="Miroshnikov K."/>
            <person name="Ivanova A."/>
            <person name="Philippov D.A."/>
            <person name="Hakobyan A."/>
            <person name="Rijpstra I.C."/>
            <person name="Sinninghe Damste J.S."/>
            <person name="Liesack W."/>
            <person name="Dedysh S.N."/>
        </authorList>
    </citation>
    <scope>NUCLEOTIDE SEQUENCE [LARGE SCALE GENOMIC DNA]</scope>
    <source>
        <strain evidence="3">PX52</strain>
    </source>
</reference>
<protein>
    <submittedName>
        <fullName evidence="2">Uncharacterized protein</fullName>
    </submittedName>
</protein>
<dbReference type="KEGG" id="lrs:PX52LOC_01163"/>
<sequence length="491" mass="51973">MRTSLRGWLASVGLGIGTGLTAHAQLPAIPGPVPPAQSPLGAVPPPIAAVPAKLPDVPNPMPSVVKPGEGPVRELAPLPMTPTPNANLLPAMPAELAPPSASHTLGCSTCGDVNPTCADPGCAGGMPLGPKEPVWMSYSALLLWFQPQRFTFPLAVGGAPGQPTRTLLDGRDELGQFLGMKIDSGLWLNKDHTIGAGIDGFITEHRSSFQTITGGPGSITIQRPFFDVVNGAQATLTAANADPANGLPAFAGSMATATTARLASLGGSLHRNVAYSDVWQVDLMYGFRYYDLDESLSVYQRSVLPTDITRGGVTVFPAGSAALLRDRVYTRNQFYGGEIGTRIEWKHRLGFIAFTPKLAFGSMHQVTQIDGDTKGEGMNAQTFQGGLLAAGTNGDGNLGRYQRNRFTVATDIGSQVGVNITKNTQLVLGYQFYYLANVARPIQQLDSAINTRVVPISPSFGALTGIRSPNVTFDREGFYAHGVSVAWRAIY</sequence>
<evidence type="ECO:0000256" key="1">
    <source>
        <dbReference type="SAM" id="SignalP"/>
    </source>
</evidence>
<dbReference type="AlphaFoldDB" id="A0A5C1A593"/>
<keyword evidence="1" id="KW-0732">Signal</keyword>
<dbReference type="EMBL" id="CP042425">
    <property type="protein sequence ID" value="QEL14291.1"/>
    <property type="molecule type" value="Genomic_DNA"/>
</dbReference>
<dbReference type="OrthoDB" id="8212403at2"/>
<dbReference type="InterPro" id="IPR011446">
    <property type="entry name" value="BBP7"/>
</dbReference>